<name>A0A8X6HFW9_TRICU</name>
<dbReference type="EMBL" id="BMAO01018138">
    <property type="protein sequence ID" value="GFR21350.1"/>
    <property type="molecule type" value="Genomic_DNA"/>
</dbReference>
<proteinExistence type="predicted"/>
<comment type="caution">
    <text evidence="1">The sequence shown here is derived from an EMBL/GenBank/DDBJ whole genome shotgun (WGS) entry which is preliminary data.</text>
</comment>
<accession>A0A8X6HFW9</accession>
<keyword evidence="2" id="KW-1185">Reference proteome</keyword>
<sequence>MRLWRRVFLVSHYPEQKPKTLDRRFWITWSLSNSRQQARPHCNSLPTGIVTLLRSVRILLRAVLLSLQFGVVRLSGDSWRDREGPAYFKCIVSRVKSPSSCHLGIRGRQHYPLSFRRYFCHLLTLSLRLDKPLSLRNHPVIISDYSVLHSVLISLMAEPPPRVLGNWVTGFLTLAWD</sequence>
<dbReference type="AlphaFoldDB" id="A0A8X6HFW9"/>
<dbReference type="Proteomes" id="UP000887116">
    <property type="component" value="Unassembled WGS sequence"/>
</dbReference>
<protein>
    <submittedName>
        <fullName evidence="1">Uncharacterized protein</fullName>
    </submittedName>
</protein>
<evidence type="ECO:0000313" key="2">
    <source>
        <dbReference type="Proteomes" id="UP000887116"/>
    </source>
</evidence>
<evidence type="ECO:0000313" key="1">
    <source>
        <dbReference type="EMBL" id="GFR21350.1"/>
    </source>
</evidence>
<organism evidence="1 2">
    <name type="scientific">Trichonephila clavata</name>
    <name type="common">Joro spider</name>
    <name type="synonym">Nephila clavata</name>
    <dbReference type="NCBI Taxonomy" id="2740835"/>
    <lineage>
        <taxon>Eukaryota</taxon>
        <taxon>Metazoa</taxon>
        <taxon>Ecdysozoa</taxon>
        <taxon>Arthropoda</taxon>
        <taxon>Chelicerata</taxon>
        <taxon>Arachnida</taxon>
        <taxon>Araneae</taxon>
        <taxon>Araneomorphae</taxon>
        <taxon>Entelegynae</taxon>
        <taxon>Araneoidea</taxon>
        <taxon>Nephilidae</taxon>
        <taxon>Trichonephila</taxon>
    </lineage>
</organism>
<gene>
    <name evidence="1" type="ORF">TNCT_98461</name>
</gene>
<reference evidence="1" key="1">
    <citation type="submission" date="2020-07" db="EMBL/GenBank/DDBJ databases">
        <title>Multicomponent nature underlies the extraordinary mechanical properties of spider dragline silk.</title>
        <authorList>
            <person name="Kono N."/>
            <person name="Nakamura H."/>
            <person name="Mori M."/>
            <person name="Yoshida Y."/>
            <person name="Ohtoshi R."/>
            <person name="Malay A.D."/>
            <person name="Moran D.A.P."/>
            <person name="Tomita M."/>
            <person name="Numata K."/>
            <person name="Arakawa K."/>
        </authorList>
    </citation>
    <scope>NUCLEOTIDE SEQUENCE</scope>
</reference>